<dbReference type="CDD" id="cd01650">
    <property type="entry name" value="RT_nLTR_like"/>
    <property type="match status" value="1"/>
</dbReference>
<comment type="caution">
    <text evidence="2">The sequence shown here is derived from an EMBL/GenBank/DDBJ whole genome shotgun (WGS) entry which is preliminary data.</text>
</comment>
<dbReference type="PANTHER" id="PTHR19446">
    <property type="entry name" value="REVERSE TRANSCRIPTASES"/>
    <property type="match status" value="1"/>
</dbReference>
<keyword evidence="2" id="KW-0695">RNA-directed DNA polymerase</keyword>
<evidence type="ECO:0000313" key="3">
    <source>
        <dbReference type="Proteomes" id="UP000299102"/>
    </source>
</evidence>
<dbReference type="SUPFAM" id="SSF56672">
    <property type="entry name" value="DNA/RNA polymerases"/>
    <property type="match status" value="1"/>
</dbReference>
<dbReference type="OrthoDB" id="6758379at2759"/>
<reference evidence="2 3" key="1">
    <citation type="journal article" date="2019" name="Commun. Biol.">
        <title>The bagworm genome reveals a unique fibroin gene that provides high tensile strength.</title>
        <authorList>
            <person name="Kono N."/>
            <person name="Nakamura H."/>
            <person name="Ohtoshi R."/>
            <person name="Tomita M."/>
            <person name="Numata K."/>
            <person name="Arakawa K."/>
        </authorList>
    </citation>
    <scope>NUCLEOTIDE SEQUENCE [LARGE SCALE GENOMIC DNA]</scope>
</reference>
<evidence type="ECO:0000259" key="1">
    <source>
        <dbReference type="PROSITE" id="PS50878"/>
    </source>
</evidence>
<keyword evidence="2" id="KW-0548">Nucleotidyltransferase</keyword>
<dbReference type="PROSITE" id="PS50878">
    <property type="entry name" value="RT_POL"/>
    <property type="match status" value="1"/>
</dbReference>
<organism evidence="2 3">
    <name type="scientific">Eumeta variegata</name>
    <name type="common">Bagworm moth</name>
    <name type="synonym">Eumeta japonica</name>
    <dbReference type="NCBI Taxonomy" id="151549"/>
    <lineage>
        <taxon>Eukaryota</taxon>
        <taxon>Metazoa</taxon>
        <taxon>Ecdysozoa</taxon>
        <taxon>Arthropoda</taxon>
        <taxon>Hexapoda</taxon>
        <taxon>Insecta</taxon>
        <taxon>Pterygota</taxon>
        <taxon>Neoptera</taxon>
        <taxon>Endopterygota</taxon>
        <taxon>Lepidoptera</taxon>
        <taxon>Glossata</taxon>
        <taxon>Ditrysia</taxon>
        <taxon>Tineoidea</taxon>
        <taxon>Psychidae</taxon>
        <taxon>Oiketicinae</taxon>
        <taxon>Eumeta</taxon>
    </lineage>
</organism>
<protein>
    <submittedName>
        <fullName evidence="2">Probable RNA-directed DNA polymerase from transposon BS</fullName>
    </submittedName>
</protein>
<dbReference type="STRING" id="151549.A0A4C1T3L9"/>
<keyword evidence="2" id="KW-0808">Transferase</keyword>
<feature type="domain" description="Reverse transcriptase" evidence="1">
    <location>
        <begin position="16"/>
        <end position="201"/>
    </location>
</feature>
<dbReference type="AlphaFoldDB" id="A0A4C1T3L9"/>
<sequence length="201" mass="22797">MLSHTSSFTSGCNIQCVPKKLLLPSRVEGTEVIGIPKPGKLRNLPASYRPISPLRDLGKLYEKILKARLSEYLFGKGLIIDEQFGFRTNDSCPQQALRLVEYITEGFQTKTKTVAVFFDVAKTFDRVWHASFIYKINLLQVSDRLILIVHNYIMNRHFFFKHENIHSTRRPLRAGVPQGSTISPLLYSAYTNGLPRPASGV</sequence>
<accession>A0A4C1T3L9</accession>
<evidence type="ECO:0000313" key="2">
    <source>
        <dbReference type="EMBL" id="GBP09099.1"/>
    </source>
</evidence>
<name>A0A4C1T3L9_EUMVA</name>
<proteinExistence type="predicted"/>
<dbReference type="InterPro" id="IPR000477">
    <property type="entry name" value="RT_dom"/>
</dbReference>
<dbReference type="InterPro" id="IPR043502">
    <property type="entry name" value="DNA/RNA_pol_sf"/>
</dbReference>
<keyword evidence="3" id="KW-1185">Reference proteome</keyword>
<gene>
    <name evidence="2" type="primary">RTase</name>
    <name evidence="2" type="ORF">EVAR_3993_1</name>
</gene>
<dbReference type="EMBL" id="BGZK01000034">
    <property type="protein sequence ID" value="GBP09099.1"/>
    <property type="molecule type" value="Genomic_DNA"/>
</dbReference>
<dbReference type="Proteomes" id="UP000299102">
    <property type="component" value="Unassembled WGS sequence"/>
</dbReference>
<dbReference type="GO" id="GO:0003964">
    <property type="term" value="F:RNA-directed DNA polymerase activity"/>
    <property type="evidence" value="ECO:0007669"/>
    <property type="project" value="UniProtKB-KW"/>
</dbReference>
<dbReference type="Pfam" id="PF00078">
    <property type="entry name" value="RVT_1"/>
    <property type="match status" value="1"/>
</dbReference>